<feature type="transmembrane region" description="Helical" evidence="6">
    <location>
        <begin position="143"/>
        <end position="165"/>
    </location>
</feature>
<evidence type="ECO:0000256" key="3">
    <source>
        <dbReference type="ARBA" id="ARBA00022989"/>
    </source>
</evidence>
<dbReference type="GO" id="GO:0016020">
    <property type="term" value="C:membrane"/>
    <property type="evidence" value="ECO:0007669"/>
    <property type="project" value="UniProtKB-SubCell"/>
</dbReference>
<keyword evidence="3 6" id="KW-1133">Transmembrane helix</keyword>
<feature type="transmembrane region" description="Helical" evidence="6">
    <location>
        <begin position="104"/>
        <end position="123"/>
    </location>
</feature>
<dbReference type="Gene3D" id="1.20.1250.20">
    <property type="entry name" value="MFS general substrate transporter like domains"/>
    <property type="match status" value="2"/>
</dbReference>
<feature type="transmembrane region" description="Helical" evidence="6">
    <location>
        <begin position="527"/>
        <end position="546"/>
    </location>
</feature>
<feature type="transmembrane region" description="Helical" evidence="6">
    <location>
        <begin position="229"/>
        <end position="248"/>
    </location>
</feature>
<protein>
    <submittedName>
        <fullName evidence="8">Major facilitator superfamily domain-containing protein</fullName>
    </submittedName>
</protein>
<accession>A0AA40CRM1</accession>
<feature type="transmembrane region" description="Helical" evidence="6">
    <location>
        <begin position="27"/>
        <end position="47"/>
    </location>
</feature>
<dbReference type="InterPro" id="IPR005828">
    <property type="entry name" value="MFS_sugar_transport-like"/>
</dbReference>
<sequence>MPKVLFLFLTAPQRRIRMRKIIDHGRLVKRLWFVGASGFLATGYSFFASNVSKPVLYYVYPPCGRLSSNAGMVMDELTLVGAAIGMVGAGVLADLYGRKKLYGFELALLIIATLGLIEASEGFQSQRSDGSSDRTMDIYSWLAWWQFWLGVAIGAEHPLVAIITAEWVRTKSRGRMLAAVFAAQPVARLAAYGVGLAVLKGVSSANGLSPDAADDGEVWKHVADQVWRWVRGFAILPALVAVGFRFTIPESPLYYADIVRDTIRGLKDMADIYRDKKGPKSAAKTTDDESLTAYERYRKWRTNGIATLRTKVAGQNLVRLSLLWVLTDIAWYCLALESPSAMATLWADPSATTATTPSAADSNPLTTNGTSCPEFLSWRSDPTNPSTSVYRELERSATRFMLVVSIGSILGSLALMIVINRVHRRVLLMTTCCALAALFAVSGSVLLGTRASPSPESRIAIDVLFGLMHFLFVLGPRTLVLIMGVELFPTVYRGTFYGLAAAAAKVGAIVIRPIIGKVGKSDMALGIRLMVAVALMVLCVAISYFLPEVQRERRTADVESSSQESDGETAAPSPALPGGNKGMFGKTFSKLETMTLEELEMMALKEI</sequence>
<proteinExistence type="predicted"/>
<name>A0AA40CRM1_9PEZI</name>
<evidence type="ECO:0000256" key="5">
    <source>
        <dbReference type="SAM" id="MobiDB-lite"/>
    </source>
</evidence>
<organism evidence="8 9">
    <name type="scientific">Cercophora newfieldiana</name>
    <dbReference type="NCBI Taxonomy" id="92897"/>
    <lineage>
        <taxon>Eukaryota</taxon>
        <taxon>Fungi</taxon>
        <taxon>Dikarya</taxon>
        <taxon>Ascomycota</taxon>
        <taxon>Pezizomycotina</taxon>
        <taxon>Sordariomycetes</taxon>
        <taxon>Sordariomycetidae</taxon>
        <taxon>Sordariales</taxon>
        <taxon>Lasiosphaeriaceae</taxon>
        <taxon>Cercophora</taxon>
    </lineage>
</organism>
<dbReference type="PROSITE" id="PS50850">
    <property type="entry name" value="MFS"/>
    <property type="match status" value="1"/>
</dbReference>
<comment type="caution">
    <text evidence="8">The sequence shown here is derived from an EMBL/GenBank/DDBJ whole genome shotgun (WGS) entry which is preliminary data.</text>
</comment>
<evidence type="ECO:0000259" key="7">
    <source>
        <dbReference type="PROSITE" id="PS50850"/>
    </source>
</evidence>
<dbReference type="PANTHER" id="PTHR24064">
    <property type="entry name" value="SOLUTE CARRIER FAMILY 22 MEMBER"/>
    <property type="match status" value="1"/>
</dbReference>
<dbReference type="SUPFAM" id="SSF103473">
    <property type="entry name" value="MFS general substrate transporter"/>
    <property type="match status" value="1"/>
</dbReference>
<feature type="transmembrane region" description="Helical" evidence="6">
    <location>
        <begin position="459"/>
        <end position="484"/>
    </location>
</feature>
<evidence type="ECO:0000256" key="4">
    <source>
        <dbReference type="ARBA" id="ARBA00023136"/>
    </source>
</evidence>
<feature type="transmembrane region" description="Helical" evidence="6">
    <location>
        <begin position="77"/>
        <end position="97"/>
    </location>
</feature>
<dbReference type="InterPro" id="IPR020846">
    <property type="entry name" value="MFS_dom"/>
</dbReference>
<dbReference type="GO" id="GO:0022857">
    <property type="term" value="F:transmembrane transporter activity"/>
    <property type="evidence" value="ECO:0007669"/>
    <property type="project" value="InterPro"/>
</dbReference>
<keyword evidence="4 6" id="KW-0472">Membrane</keyword>
<dbReference type="AlphaFoldDB" id="A0AA40CRM1"/>
<feature type="transmembrane region" description="Helical" evidence="6">
    <location>
        <begin position="496"/>
        <end position="515"/>
    </location>
</feature>
<dbReference type="Proteomes" id="UP001174936">
    <property type="component" value="Unassembled WGS sequence"/>
</dbReference>
<reference evidence="8" key="1">
    <citation type="submission" date="2023-06" db="EMBL/GenBank/DDBJ databases">
        <title>Genome-scale phylogeny and comparative genomics of the fungal order Sordariales.</title>
        <authorList>
            <consortium name="Lawrence Berkeley National Laboratory"/>
            <person name="Hensen N."/>
            <person name="Bonometti L."/>
            <person name="Westerberg I."/>
            <person name="Brannstrom I.O."/>
            <person name="Guillou S."/>
            <person name="Cros-Aarteil S."/>
            <person name="Calhoun S."/>
            <person name="Haridas S."/>
            <person name="Kuo A."/>
            <person name="Mondo S."/>
            <person name="Pangilinan J."/>
            <person name="Riley R."/>
            <person name="Labutti K."/>
            <person name="Andreopoulos B."/>
            <person name="Lipzen A."/>
            <person name="Chen C."/>
            <person name="Yanf M."/>
            <person name="Daum C."/>
            <person name="Ng V."/>
            <person name="Clum A."/>
            <person name="Steindorff A."/>
            <person name="Ohm R."/>
            <person name="Martin F."/>
            <person name="Silar P."/>
            <person name="Natvig D."/>
            <person name="Lalanne C."/>
            <person name="Gautier V."/>
            <person name="Ament-Velasquez S.L."/>
            <person name="Kruys A."/>
            <person name="Hutchinson M.I."/>
            <person name="Powell A.J."/>
            <person name="Barry K."/>
            <person name="Miller A.N."/>
            <person name="Grigoriev I.V."/>
            <person name="Debuchy R."/>
            <person name="Gladieux P."/>
            <person name="Thoren M.H."/>
            <person name="Johannesson H."/>
        </authorList>
    </citation>
    <scope>NUCLEOTIDE SEQUENCE</scope>
    <source>
        <strain evidence="8">SMH2532-1</strain>
    </source>
</reference>
<feature type="transmembrane region" description="Helical" evidence="6">
    <location>
        <begin position="426"/>
        <end position="447"/>
    </location>
</feature>
<evidence type="ECO:0000313" key="8">
    <source>
        <dbReference type="EMBL" id="KAK0648710.1"/>
    </source>
</evidence>
<evidence type="ECO:0000256" key="2">
    <source>
        <dbReference type="ARBA" id="ARBA00022692"/>
    </source>
</evidence>
<gene>
    <name evidence="8" type="ORF">B0T16DRAFT_324291</name>
</gene>
<keyword evidence="2 6" id="KW-0812">Transmembrane</keyword>
<keyword evidence="9" id="KW-1185">Reference proteome</keyword>
<evidence type="ECO:0000256" key="6">
    <source>
        <dbReference type="SAM" id="Phobius"/>
    </source>
</evidence>
<evidence type="ECO:0000313" key="9">
    <source>
        <dbReference type="Proteomes" id="UP001174936"/>
    </source>
</evidence>
<feature type="transmembrane region" description="Helical" evidence="6">
    <location>
        <begin position="177"/>
        <end position="199"/>
    </location>
</feature>
<feature type="transmembrane region" description="Helical" evidence="6">
    <location>
        <begin position="400"/>
        <end position="420"/>
    </location>
</feature>
<dbReference type="InterPro" id="IPR036259">
    <property type="entry name" value="MFS_trans_sf"/>
</dbReference>
<dbReference type="Pfam" id="PF00083">
    <property type="entry name" value="Sugar_tr"/>
    <property type="match status" value="2"/>
</dbReference>
<feature type="domain" description="Major facilitator superfamily (MFS) profile" evidence="7">
    <location>
        <begin position="31"/>
        <end position="551"/>
    </location>
</feature>
<comment type="subcellular location">
    <subcellularLocation>
        <location evidence="1">Membrane</location>
        <topology evidence="1">Multi-pass membrane protein</topology>
    </subcellularLocation>
</comment>
<dbReference type="EMBL" id="JAULSV010000003">
    <property type="protein sequence ID" value="KAK0648710.1"/>
    <property type="molecule type" value="Genomic_DNA"/>
</dbReference>
<feature type="region of interest" description="Disordered" evidence="5">
    <location>
        <begin position="556"/>
        <end position="583"/>
    </location>
</feature>
<evidence type="ECO:0000256" key="1">
    <source>
        <dbReference type="ARBA" id="ARBA00004141"/>
    </source>
</evidence>